<proteinExistence type="predicted"/>
<name>A0AAW7ALB4_9STAP</name>
<dbReference type="RefSeq" id="WP_285323889.1">
    <property type="nucleotide sequence ID" value="NZ_JARGCK010000007.1"/>
</dbReference>
<gene>
    <name evidence="1" type="ORF">P1A27_10225</name>
</gene>
<evidence type="ECO:0000313" key="1">
    <source>
        <dbReference type="EMBL" id="MDK9866315.1"/>
    </source>
</evidence>
<accession>A0AAW7ALB4</accession>
<evidence type="ECO:0000313" key="2">
    <source>
        <dbReference type="Proteomes" id="UP001174037"/>
    </source>
</evidence>
<comment type="caution">
    <text evidence="1">The sequence shown here is derived from an EMBL/GenBank/DDBJ whole genome shotgun (WGS) entry which is preliminary data.</text>
</comment>
<dbReference type="AlphaFoldDB" id="A0AAW7ALB4"/>
<dbReference type="InterPro" id="IPR043857">
    <property type="entry name" value="DUF5819"/>
</dbReference>
<reference evidence="1" key="2">
    <citation type="submission" date="2023-03" db="EMBL/GenBank/DDBJ databases">
        <authorList>
            <person name="Vazquez L."/>
            <person name="Rodriguez J."/>
            <person name="Mayo B."/>
            <person name="Florez A.B."/>
        </authorList>
    </citation>
    <scope>NUCLEOTIDE SEQUENCE</scope>
    <source>
        <strain evidence="1">5A3I</strain>
    </source>
</reference>
<sequence length="193" mass="23036">MKKIIISIIAVLALVHSINTIIYNLPSNPVQQSHTKFINFYMQPLFEQTWTLFAPLPINTNNTLNVRYGNNRYELIDDGWKNLTKYYQADFRKHYLHKNFYKNTIVTQMESDILELIDLKNTGKISDKELKNDEKIKALYNFVLKELNNNSIYPKYMQLSYEIEYLPPFENRNTKKREFQVEKSPITNTRELE</sequence>
<reference evidence="1" key="1">
    <citation type="journal article" date="2023" name="Int. J. Mol. Sci.">
        <title>Antibiotic Resistance/Susceptibility Profiles of Staphylococcus equorum Strains from Cheese, and Genome Analysis for Antibiotic Resistance Genes.</title>
        <authorList>
            <person name="Vazquez L."/>
            <person name="Srednik M.E."/>
            <person name="Rodriguez J."/>
            <person name="Florez A.B."/>
            <person name="Mayo B."/>
        </authorList>
    </citation>
    <scope>NUCLEOTIDE SEQUENCE</scope>
    <source>
        <strain evidence="1">5A3I</strain>
    </source>
</reference>
<dbReference type="Proteomes" id="UP001174037">
    <property type="component" value="Unassembled WGS sequence"/>
</dbReference>
<dbReference type="Pfam" id="PF19136">
    <property type="entry name" value="DUF5819"/>
    <property type="match status" value="1"/>
</dbReference>
<organism evidence="1 2">
    <name type="scientific">Staphylococcus equorum</name>
    <dbReference type="NCBI Taxonomy" id="246432"/>
    <lineage>
        <taxon>Bacteria</taxon>
        <taxon>Bacillati</taxon>
        <taxon>Bacillota</taxon>
        <taxon>Bacilli</taxon>
        <taxon>Bacillales</taxon>
        <taxon>Staphylococcaceae</taxon>
        <taxon>Staphylococcus</taxon>
    </lineage>
</organism>
<dbReference type="EMBL" id="JARGCK010000007">
    <property type="protein sequence ID" value="MDK9866315.1"/>
    <property type="molecule type" value="Genomic_DNA"/>
</dbReference>
<protein>
    <submittedName>
        <fullName evidence="1">DUF5819 family protein</fullName>
    </submittedName>
</protein>